<evidence type="ECO:0000256" key="1">
    <source>
        <dbReference type="SAM" id="Coils"/>
    </source>
</evidence>
<organism evidence="2 3">
    <name type="scientific">Colletotrichum fioriniae PJ7</name>
    <dbReference type="NCBI Taxonomy" id="1445577"/>
    <lineage>
        <taxon>Eukaryota</taxon>
        <taxon>Fungi</taxon>
        <taxon>Dikarya</taxon>
        <taxon>Ascomycota</taxon>
        <taxon>Pezizomycotina</taxon>
        <taxon>Sordariomycetes</taxon>
        <taxon>Hypocreomycetidae</taxon>
        <taxon>Glomerellales</taxon>
        <taxon>Glomerellaceae</taxon>
        <taxon>Colletotrichum</taxon>
        <taxon>Colletotrichum acutatum species complex</taxon>
    </lineage>
</organism>
<feature type="coiled-coil region" evidence="1">
    <location>
        <begin position="39"/>
        <end position="90"/>
    </location>
</feature>
<keyword evidence="1" id="KW-0175">Coiled coil</keyword>
<dbReference type="OrthoDB" id="10379872at2759"/>
<comment type="caution">
    <text evidence="2">The sequence shown here is derived from an EMBL/GenBank/DDBJ whole genome shotgun (WGS) entry which is preliminary data.</text>
</comment>
<keyword evidence="3" id="KW-1185">Reference proteome</keyword>
<dbReference type="HOGENOM" id="CLU_1204676_0_0_1"/>
<reference evidence="2 3" key="1">
    <citation type="submission" date="2014-02" db="EMBL/GenBank/DDBJ databases">
        <title>The genome sequence of Colletotrichum fioriniae PJ7.</title>
        <authorList>
            <person name="Baroncelli R."/>
            <person name="Thon M.R."/>
        </authorList>
    </citation>
    <scope>NUCLEOTIDE SEQUENCE [LARGE SCALE GENOMIC DNA]</scope>
    <source>
        <strain evidence="2 3">PJ7</strain>
    </source>
</reference>
<dbReference type="KEGG" id="cfj:CFIO01_07890"/>
<sequence length="230" mass="25623">MEYHVFKQVLQTVLTAILILLGAMVFAEIIPAVIGNKTARQAAKKIQELEKKVANLITEVEDAKKSKEKIAKLTKKLEAAKEKSQAMTETLFAECEAAEKSQLEIVDLMNELDAACNFAATTLDKAFQTNQEAREKSVEILKALAERIGLFEKIAELSNSSMKQHFEQVRTYSNFGLENWGEGMKAIQECIKLDYGRIKVLDEATAMEHAMQASLDEMDEAAKKKASSSD</sequence>
<evidence type="ECO:0000313" key="2">
    <source>
        <dbReference type="EMBL" id="EXF73346.1"/>
    </source>
</evidence>
<dbReference type="Proteomes" id="UP000020467">
    <property type="component" value="Unassembled WGS sequence"/>
</dbReference>
<proteinExistence type="predicted"/>
<accession>A0A010QZE6</accession>
<dbReference type="AlphaFoldDB" id="A0A010QZE6"/>
<protein>
    <submittedName>
        <fullName evidence="2">Uncharacterized protein</fullName>
    </submittedName>
</protein>
<gene>
    <name evidence="2" type="ORF">CFIO01_07890</name>
</gene>
<evidence type="ECO:0000313" key="3">
    <source>
        <dbReference type="Proteomes" id="UP000020467"/>
    </source>
</evidence>
<name>A0A010QZE6_9PEZI</name>
<dbReference type="EMBL" id="JARH01001068">
    <property type="protein sequence ID" value="EXF73346.1"/>
    <property type="molecule type" value="Genomic_DNA"/>
</dbReference>